<name>A0ACC8EPU6_9PEZI</name>
<keyword evidence="2" id="KW-1185">Reference proteome</keyword>
<proteinExistence type="predicted"/>
<evidence type="ECO:0000313" key="2">
    <source>
        <dbReference type="Proteomes" id="UP000250078"/>
    </source>
</evidence>
<evidence type="ECO:0000313" key="1">
    <source>
        <dbReference type="EMBL" id="OCK88304.1"/>
    </source>
</evidence>
<reference evidence="1 2" key="1">
    <citation type="journal article" date="2016" name="Nat. Commun.">
        <title>Ectomycorrhizal ecology is imprinted in the genome of the dominant symbiotic fungus Cenococcum geophilum.</title>
        <authorList>
            <consortium name="DOE Joint Genome Institute"/>
            <person name="Peter M."/>
            <person name="Kohler A."/>
            <person name="Ohm R.A."/>
            <person name="Kuo A."/>
            <person name="Krutzmann J."/>
            <person name="Morin E."/>
            <person name="Arend M."/>
            <person name="Barry K.W."/>
            <person name="Binder M."/>
            <person name="Choi C."/>
            <person name="Clum A."/>
            <person name="Copeland A."/>
            <person name="Grisel N."/>
            <person name="Haridas S."/>
            <person name="Kipfer T."/>
            <person name="LaButti K."/>
            <person name="Lindquist E."/>
            <person name="Lipzen A."/>
            <person name="Maire R."/>
            <person name="Meier B."/>
            <person name="Mihaltcheva S."/>
            <person name="Molinier V."/>
            <person name="Murat C."/>
            <person name="Poggeler S."/>
            <person name="Quandt C.A."/>
            <person name="Sperisen C."/>
            <person name="Tritt A."/>
            <person name="Tisserant E."/>
            <person name="Crous P.W."/>
            <person name="Henrissat B."/>
            <person name="Nehls U."/>
            <person name="Egli S."/>
            <person name="Spatafora J.W."/>
            <person name="Grigoriev I.V."/>
            <person name="Martin F.M."/>
        </authorList>
    </citation>
    <scope>NUCLEOTIDE SEQUENCE [LARGE SCALE GENOMIC DNA]</scope>
    <source>
        <strain evidence="1 2">1.58</strain>
    </source>
</reference>
<dbReference type="EMBL" id="KV748244">
    <property type="protein sequence ID" value="OCK88304.1"/>
    <property type="molecule type" value="Genomic_DNA"/>
</dbReference>
<gene>
    <name evidence="1" type="ORF">K441DRAFT_314568</name>
</gene>
<organism evidence="1 2">
    <name type="scientific">Cenococcum geophilum 1.58</name>
    <dbReference type="NCBI Taxonomy" id="794803"/>
    <lineage>
        <taxon>Eukaryota</taxon>
        <taxon>Fungi</taxon>
        <taxon>Dikarya</taxon>
        <taxon>Ascomycota</taxon>
        <taxon>Pezizomycotina</taxon>
        <taxon>Dothideomycetes</taxon>
        <taxon>Pleosporomycetidae</taxon>
        <taxon>Gloniales</taxon>
        <taxon>Gloniaceae</taxon>
        <taxon>Cenococcum</taxon>
    </lineage>
</organism>
<sequence>MCYVCGSESGATLKSASLVLWLPSRAYSSTSPNPATRFRSCSRPNSTRIPSIKIHKACSAMFQRRGQEFQS</sequence>
<dbReference type="Proteomes" id="UP000250078">
    <property type="component" value="Unassembled WGS sequence"/>
</dbReference>
<protein>
    <submittedName>
        <fullName evidence="1">Uncharacterized protein</fullName>
    </submittedName>
</protein>
<accession>A0ACC8EPU6</accession>